<organism evidence="9 10">
    <name type="scientific">Bombardia bombarda</name>
    <dbReference type="NCBI Taxonomy" id="252184"/>
    <lineage>
        <taxon>Eukaryota</taxon>
        <taxon>Fungi</taxon>
        <taxon>Dikarya</taxon>
        <taxon>Ascomycota</taxon>
        <taxon>Pezizomycotina</taxon>
        <taxon>Sordariomycetes</taxon>
        <taxon>Sordariomycetidae</taxon>
        <taxon>Sordariales</taxon>
        <taxon>Lasiosphaeriaceae</taxon>
        <taxon>Bombardia</taxon>
    </lineage>
</organism>
<keyword evidence="5" id="KW-0378">Hydrolase</keyword>
<comment type="caution">
    <text evidence="9">The sequence shown here is derived from an EMBL/GenBank/DDBJ whole genome shotgun (WGS) entry which is preliminary data.</text>
</comment>
<dbReference type="PROSITE" id="PS00973">
    <property type="entry name" value="USP_2"/>
    <property type="match status" value="1"/>
</dbReference>
<sequence>MHHFLAAGADDYTVSDDDQLYNQNFKLYPLKAAFRYQCSACPQNILLEITLPRLNHEWIRIISDEDRIIDRLRAAKESDPQRYRDLPASQEERWRKTSLATMNQYLKGVLEAEGQPSRRISTRNKTFQVQFGDFGENVFKYIGFTTEDNEQSEKCLVPPALEPPTGGTSLGSLRALFEDARSEIQSCLELQATLKDSFPPLVVPISAREWLETALGLGQANNYLTSMVLENQEAADLHILGATADSDDGLLKYAYNRQVATNPGQKDAYIEALGRLALHREMNLQLFVFEQQESQRKSAPTGDLRTKPYDYFNIDANANVPDSTIIEIYRARKKGAPAHNSDHRIALLNIAKDRRSPEISNEVFGTKMELAEACKLLSVEPEWPLESIAMMAETIKDVDPGLVLMALDTISCSRPDDDPNRASFEHIYEALRAQAHVQSRSDSITADNSDLAVNDASMAEPAGLKNLRNTCYLNSILQYFYSVKAVRNLALGLDQPELVPSGEVVRSRLGNISESELSLAKAYVGHEFSRELSTLFRMLDESRESVVQPRQRLANAALLKPDQERRPDPPSAAMGPSNNDAPPLPPRVGESTEPKVTVDQVLEQSDTASNVSSQTLVNQPEEDTTYVVVSKDADKLDSAAMDVEMTEAPAADPNAAATNANDTKASPSRRTLEDLAEELSKPNVGTEQMDVEEVLGNAMELLQAAIKLSQSGTTEGASDPIEDAFYSTFVDNRKTINSNWELTEKMERWVAAYPAKSGTRDIYEAFTNSFDLELINDDRVSFTTIKRAAPNFHICIQRANNNGRKNDNPIAIPETLYLDRYMHTDDIDSPLFKAKKRSWDIKARLKDIDEATTIQELNSSGSKDEPITMDDVDAFIMVERPEMSEGSWSIVTDQATEDVLARYASADMDMPPPDSEPQPPCEAGGSMGTPEDPDSFCKEFSFEQAAQREQLVAEHEELFSGMKEVAYRLHAVICHAGSGASSGHYWVYIHDFDQNVWRRYNDQVVAVYPTDAVFRELTTKGEPYFLSYVRAKDVADHVSIPPRSR</sequence>
<dbReference type="GO" id="GO:0004843">
    <property type="term" value="F:cysteine-type deubiquitinase activity"/>
    <property type="evidence" value="ECO:0007669"/>
    <property type="project" value="UniProtKB-EC"/>
</dbReference>
<feature type="region of interest" description="Disordered" evidence="7">
    <location>
        <begin position="647"/>
        <end position="670"/>
    </location>
</feature>
<dbReference type="Proteomes" id="UP001174934">
    <property type="component" value="Unassembled WGS sequence"/>
</dbReference>
<evidence type="ECO:0000259" key="8">
    <source>
        <dbReference type="PROSITE" id="PS50235"/>
    </source>
</evidence>
<gene>
    <name evidence="9" type="ORF">B0T17DRAFT_493265</name>
</gene>
<evidence type="ECO:0000256" key="1">
    <source>
        <dbReference type="ARBA" id="ARBA00000707"/>
    </source>
</evidence>
<dbReference type="GO" id="GO:0061136">
    <property type="term" value="P:regulation of proteasomal protein catabolic process"/>
    <property type="evidence" value="ECO:0007669"/>
    <property type="project" value="TreeGrafter"/>
</dbReference>
<dbReference type="GO" id="GO:0016579">
    <property type="term" value="P:protein deubiquitination"/>
    <property type="evidence" value="ECO:0007669"/>
    <property type="project" value="InterPro"/>
</dbReference>
<keyword evidence="4" id="KW-0833">Ubl conjugation pathway</keyword>
<dbReference type="GO" id="GO:0070628">
    <property type="term" value="F:proteasome binding"/>
    <property type="evidence" value="ECO:0007669"/>
    <property type="project" value="TreeGrafter"/>
</dbReference>
<dbReference type="InterPro" id="IPR018200">
    <property type="entry name" value="USP_CS"/>
</dbReference>
<dbReference type="Pfam" id="PF00443">
    <property type="entry name" value="UCH"/>
    <property type="match status" value="1"/>
</dbReference>
<reference evidence="9" key="1">
    <citation type="submission" date="2023-06" db="EMBL/GenBank/DDBJ databases">
        <title>Genome-scale phylogeny and comparative genomics of the fungal order Sordariales.</title>
        <authorList>
            <consortium name="Lawrence Berkeley National Laboratory"/>
            <person name="Hensen N."/>
            <person name="Bonometti L."/>
            <person name="Westerberg I."/>
            <person name="Brannstrom I.O."/>
            <person name="Guillou S."/>
            <person name="Cros-Aarteil S."/>
            <person name="Calhoun S."/>
            <person name="Haridas S."/>
            <person name="Kuo A."/>
            <person name="Mondo S."/>
            <person name="Pangilinan J."/>
            <person name="Riley R."/>
            <person name="LaButti K."/>
            <person name="Andreopoulos B."/>
            <person name="Lipzen A."/>
            <person name="Chen C."/>
            <person name="Yanf M."/>
            <person name="Daum C."/>
            <person name="Ng V."/>
            <person name="Clum A."/>
            <person name="Steindorff A."/>
            <person name="Ohm R."/>
            <person name="Martin F."/>
            <person name="Silar P."/>
            <person name="Natvig D."/>
            <person name="Lalanne C."/>
            <person name="Gautier V."/>
            <person name="Ament-velasquez S.L."/>
            <person name="Kruys A."/>
            <person name="Hutchinson M.I."/>
            <person name="Powell A.J."/>
            <person name="Barry K."/>
            <person name="Miller A.N."/>
            <person name="Grigoriev I.V."/>
            <person name="Debuchy R."/>
            <person name="Gladieux P."/>
            <person name="Thoren M.H."/>
            <person name="Johannesson H."/>
        </authorList>
    </citation>
    <scope>NUCLEOTIDE SEQUENCE</scope>
    <source>
        <strain evidence="9">SMH3391-2</strain>
    </source>
</reference>
<keyword evidence="3" id="KW-0645">Protease</keyword>
<proteinExistence type="predicted"/>
<dbReference type="PROSITE" id="PS50235">
    <property type="entry name" value="USP_3"/>
    <property type="match status" value="1"/>
</dbReference>
<dbReference type="InterPro" id="IPR028889">
    <property type="entry name" value="USP"/>
</dbReference>
<evidence type="ECO:0000256" key="7">
    <source>
        <dbReference type="SAM" id="MobiDB-lite"/>
    </source>
</evidence>
<evidence type="ECO:0000313" key="9">
    <source>
        <dbReference type="EMBL" id="KAK0625227.1"/>
    </source>
</evidence>
<feature type="compositionally biased region" description="Pro residues" evidence="7">
    <location>
        <begin position="910"/>
        <end position="920"/>
    </location>
</feature>
<comment type="catalytic activity">
    <reaction evidence="1">
        <text>Thiol-dependent hydrolysis of ester, thioester, amide, peptide and isopeptide bonds formed by the C-terminal Gly of ubiquitin (a 76-residue protein attached to proteins as an intracellular targeting signal).</text>
        <dbReference type="EC" id="3.4.19.12"/>
    </reaction>
</comment>
<evidence type="ECO:0000256" key="5">
    <source>
        <dbReference type="ARBA" id="ARBA00022801"/>
    </source>
</evidence>
<accession>A0AA39X1H6</accession>
<dbReference type="AlphaFoldDB" id="A0AA39X1H6"/>
<dbReference type="PANTHER" id="PTHR43982">
    <property type="entry name" value="UBIQUITIN CARBOXYL-TERMINAL HYDROLASE"/>
    <property type="match status" value="1"/>
</dbReference>
<dbReference type="InterPro" id="IPR044635">
    <property type="entry name" value="UBP14-like"/>
</dbReference>
<protein>
    <recommendedName>
        <fullName evidence="2">ubiquitinyl hydrolase 1</fullName>
        <ecNumber evidence="2">3.4.19.12</ecNumber>
    </recommendedName>
</protein>
<feature type="domain" description="USP" evidence="8">
    <location>
        <begin position="462"/>
        <end position="1031"/>
    </location>
</feature>
<feature type="region of interest" description="Disordered" evidence="7">
    <location>
        <begin position="555"/>
        <end position="593"/>
    </location>
</feature>
<dbReference type="InterPro" id="IPR025305">
    <property type="entry name" value="UCH_repeat_domain"/>
</dbReference>
<dbReference type="GO" id="GO:0043161">
    <property type="term" value="P:proteasome-mediated ubiquitin-dependent protein catabolic process"/>
    <property type="evidence" value="ECO:0007669"/>
    <property type="project" value="InterPro"/>
</dbReference>
<evidence type="ECO:0000256" key="4">
    <source>
        <dbReference type="ARBA" id="ARBA00022786"/>
    </source>
</evidence>
<dbReference type="EC" id="3.4.19.12" evidence="2"/>
<keyword evidence="10" id="KW-1185">Reference proteome</keyword>
<dbReference type="EMBL" id="JAULSR010000003">
    <property type="protein sequence ID" value="KAK0625227.1"/>
    <property type="molecule type" value="Genomic_DNA"/>
</dbReference>
<evidence type="ECO:0000256" key="3">
    <source>
        <dbReference type="ARBA" id="ARBA00022670"/>
    </source>
</evidence>
<keyword evidence="6" id="KW-0788">Thiol protease</keyword>
<evidence type="ECO:0000256" key="6">
    <source>
        <dbReference type="ARBA" id="ARBA00022807"/>
    </source>
</evidence>
<dbReference type="SUPFAM" id="SSF54001">
    <property type="entry name" value="Cysteine proteinases"/>
    <property type="match status" value="1"/>
</dbReference>
<dbReference type="Gene3D" id="3.90.70.10">
    <property type="entry name" value="Cysteine proteinases"/>
    <property type="match status" value="2"/>
</dbReference>
<evidence type="ECO:0000313" key="10">
    <source>
        <dbReference type="Proteomes" id="UP001174934"/>
    </source>
</evidence>
<dbReference type="InterPro" id="IPR038765">
    <property type="entry name" value="Papain-like_cys_pep_sf"/>
</dbReference>
<dbReference type="PANTHER" id="PTHR43982:SF6">
    <property type="entry name" value="UBIQUITIN CARBOXYL-TERMINAL HYDROLASE 2-RELATED"/>
    <property type="match status" value="1"/>
</dbReference>
<name>A0AA39X1H6_9PEZI</name>
<dbReference type="InterPro" id="IPR001394">
    <property type="entry name" value="Peptidase_C19_UCH"/>
</dbReference>
<feature type="compositionally biased region" description="Low complexity" evidence="7">
    <location>
        <begin position="648"/>
        <end position="663"/>
    </location>
</feature>
<evidence type="ECO:0000256" key="2">
    <source>
        <dbReference type="ARBA" id="ARBA00012759"/>
    </source>
</evidence>
<feature type="region of interest" description="Disordered" evidence="7">
    <location>
        <begin position="906"/>
        <end position="934"/>
    </location>
</feature>
<dbReference type="Pfam" id="PF13446">
    <property type="entry name" value="RPT"/>
    <property type="match status" value="2"/>
</dbReference>